<dbReference type="InterPro" id="IPR002685">
    <property type="entry name" value="Glyco_trans_15"/>
</dbReference>
<evidence type="ECO:0000256" key="2">
    <source>
        <dbReference type="ARBA" id="ARBA00022679"/>
    </source>
</evidence>
<keyword evidence="5" id="KW-1185">Reference proteome</keyword>
<dbReference type="EMBL" id="SGPL01000966">
    <property type="protein sequence ID" value="THH05742.1"/>
    <property type="molecule type" value="Genomic_DNA"/>
</dbReference>
<proteinExistence type="inferred from homology"/>
<name>A0A4S4L306_9AGAM</name>
<dbReference type="AlphaFoldDB" id="A0A4S4L306"/>
<feature type="active site" description="Nucleophile" evidence="3">
    <location>
        <position position="242"/>
    </location>
</feature>
<dbReference type="SUPFAM" id="SSF53448">
    <property type="entry name" value="Nucleotide-diphospho-sugar transferases"/>
    <property type="match status" value="1"/>
</dbReference>
<accession>A0A4S4L306</accession>
<protein>
    <recommendedName>
        <fullName evidence="6">Glycosyltransferase family 15 protein</fullName>
    </recommendedName>
</protein>
<dbReference type="PIRSF" id="PIRSF018153">
    <property type="entry name" value="Glyco_trans_15"/>
    <property type="match status" value="1"/>
</dbReference>
<dbReference type="Pfam" id="PF01793">
    <property type="entry name" value="Glyco_transf_15"/>
    <property type="match status" value="2"/>
</dbReference>
<evidence type="ECO:0000256" key="3">
    <source>
        <dbReference type="PIRSR" id="PIRSR018153-1"/>
    </source>
</evidence>
<evidence type="ECO:0008006" key="6">
    <source>
        <dbReference type="Google" id="ProtNLM"/>
    </source>
</evidence>
<dbReference type="GO" id="GO:0005794">
    <property type="term" value="C:Golgi apparatus"/>
    <property type="evidence" value="ECO:0007669"/>
    <property type="project" value="TreeGrafter"/>
</dbReference>
<evidence type="ECO:0000313" key="5">
    <source>
        <dbReference type="Proteomes" id="UP000310158"/>
    </source>
</evidence>
<dbReference type="Gene3D" id="3.90.550.10">
    <property type="entry name" value="Spore Coat Polysaccharide Biosynthesis Protein SpsA, Chain A"/>
    <property type="match status" value="1"/>
</dbReference>
<dbReference type="Proteomes" id="UP000310158">
    <property type="component" value="Unassembled WGS sequence"/>
</dbReference>
<organism evidence="4 5">
    <name type="scientific">Bondarzewia mesenterica</name>
    <dbReference type="NCBI Taxonomy" id="1095465"/>
    <lineage>
        <taxon>Eukaryota</taxon>
        <taxon>Fungi</taxon>
        <taxon>Dikarya</taxon>
        <taxon>Basidiomycota</taxon>
        <taxon>Agaricomycotina</taxon>
        <taxon>Agaricomycetes</taxon>
        <taxon>Russulales</taxon>
        <taxon>Bondarzewiaceae</taxon>
        <taxon>Bondarzewia</taxon>
    </lineage>
</organism>
<gene>
    <name evidence="4" type="ORF">EW146_g9819</name>
</gene>
<dbReference type="PANTHER" id="PTHR31121">
    <property type="entry name" value="ALPHA-1,2 MANNOSYLTRANSFERASE KTR1"/>
    <property type="match status" value="1"/>
</dbReference>
<evidence type="ECO:0000256" key="1">
    <source>
        <dbReference type="ARBA" id="ARBA00007677"/>
    </source>
</evidence>
<dbReference type="GO" id="GO:0016020">
    <property type="term" value="C:membrane"/>
    <property type="evidence" value="ECO:0007669"/>
    <property type="project" value="InterPro"/>
</dbReference>
<evidence type="ECO:0000313" key="4">
    <source>
        <dbReference type="EMBL" id="THH05742.1"/>
    </source>
</evidence>
<sequence length="375" mass="43553">MNATLLMLARNTDLEGAVQSVREMEDKFNKKFRYPWVFLNEEPFAEAFKRRVGNLVSSTATFAQIPRDHWFQPDWIDEAKATEGRNKLVQKNIIYGGNTATCAASTRASFFAMRLSNSIAIIGGPDVHFHCEMDIDPFEYLQTHNKTYGFTISMKEFEETIPTLWAATKGISYSLPLPLLRRGIGTGNTSPPIMRWPSYRRITAKAIIYAIVRLISIVSFPTKNAHVSVGPFENHKVWSNFEIADMDFWRGEAYMKFFDFLDSKGGFYYERWGDAPVHSIAIALFARKEQIHFFREFGYEHHPFTHCPREKVLWEKGRCSCNPSQNFGAFSLYFLFLTKNEKQGNPAWKTTLILVRVLDYNMYFCLRNWDRLKVQ</sequence>
<dbReference type="GO" id="GO:0000026">
    <property type="term" value="F:alpha-1,2-mannosyltransferase activity"/>
    <property type="evidence" value="ECO:0007669"/>
    <property type="project" value="TreeGrafter"/>
</dbReference>
<dbReference type="PANTHER" id="PTHR31121:SF6">
    <property type="entry name" value="ALPHA-1,2 MANNOSYLTRANSFERASE KTR1"/>
    <property type="match status" value="1"/>
</dbReference>
<dbReference type="InterPro" id="IPR029044">
    <property type="entry name" value="Nucleotide-diphossugar_trans"/>
</dbReference>
<comment type="similarity">
    <text evidence="1">Belongs to the glycosyltransferase 15 family.</text>
</comment>
<dbReference type="OrthoDB" id="439943at2759"/>
<keyword evidence="2" id="KW-0808">Transferase</keyword>
<dbReference type="GO" id="GO:0006487">
    <property type="term" value="P:protein N-linked glycosylation"/>
    <property type="evidence" value="ECO:0007669"/>
    <property type="project" value="TreeGrafter"/>
</dbReference>
<reference evidence="4 5" key="1">
    <citation type="submission" date="2019-02" db="EMBL/GenBank/DDBJ databases">
        <title>Genome sequencing of the rare red list fungi Bondarzewia mesenterica.</title>
        <authorList>
            <person name="Buettner E."/>
            <person name="Kellner H."/>
        </authorList>
    </citation>
    <scope>NUCLEOTIDE SEQUENCE [LARGE SCALE GENOMIC DNA]</scope>
    <source>
        <strain evidence="4 5">DSM 108281</strain>
    </source>
</reference>
<dbReference type="GO" id="GO:0000032">
    <property type="term" value="P:cell wall mannoprotein biosynthetic process"/>
    <property type="evidence" value="ECO:0007669"/>
    <property type="project" value="TreeGrafter"/>
</dbReference>
<comment type="caution">
    <text evidence="4">The sequence shown here is derived from an EMBL/GenBank/DDBJ whole genome shotgun (WGS) entry which is preliminary data.</text>
</comment>